<feature type="compositionally biased region" description="Basic residues" evidence="7">
    <location>
        <begin position="63"/>
        <end position="78"/>
    </location>
</feature>
<evidence type="ECO:0000313" key="8">
    <source>
        <dbReference type="EMBL" id="KAK3351636.1"/>
    </source>
</evidence>
<dbReference type="GeneID" id="87863564"/>
<comment type="subcellular location">
    <subcellularLocation>
        <location evidence="2">Cytoplasm</location>
    </subcellularLocation>
    <subcellularLocation>
        <location evidence="1">Nucleus</location>
    </subcellularLocation>
</comment>
<evidence type="ECO:0000256" key="3">
    <source>
        <dbReference type="ARBA" id="ARBA00022448"/>
    </source>
</evidence>
<dbReference type="GO" id="GO:0030687">
    <property type="term" value="C:preribosome, large subunit precursor"/>
    <property type="evidence" value="ECO:0007669"/>
    <property type="project" value="TreeGrafter"/>
</dbReference>
<feature type="region of interest" description="Disordered" evidence="7">
    <location>
        <begin position="131"/>
        <end position="172"/>
    </location>
</feature>
<reference evidence="8" key="1">
    <citation type="journal article" date="2023" name="Mol. Phylogenet. Evol.">
        <title>Genome-scale phylogeny and comparative genomics of the fungal order Sordariales.</title>
        <authorList>
            <person name="Hensen N."/>
            <person name="Bonometti L."/>
            <person name="Westerberg I."/>
            <person name="Brannstrom I.O."/>
            <person name="Guillou S."/>
            <person name="Cros-Aarteil S."/>
            <person name="Calhoun S."/>
            <person name="Haridas S."/>
            <person name="Kuo A."/>
            <person name="Mondo S."/>
            <person name="Pangilinan J."/>
            <person name="Riley R."/>
            <person name="LaButti K."/>
            <person name="Andreopoulos B."/>
            <person name="Lipzen A."/>
            <person name="Chen C."/>
            <person name="Yan M."/>
            <person name="Daum C."/>
            <person name="Ng V."/>
            <person name="Clum A."/>
            <person name="Steindorff A."/>
            <person name="Ohm R.A."/>
            <person name="Martin F."/>
            <person name="Silar P."/>
            <person name="Natvig D.O."/>
            <person name="Lalanne C."/>
            <person name="Gautier V."/>
            <person name="Ament-Velasquez S.L."/>
            <person name="Kruys A."/>
            <person name="Hutchinson M.I."/>
            <person name="Powell A.J."/>
            <person name="Barry K."/>
            <person name="Miller A.N."/>
            <person name="Grigoriev I.V."/>
            <person name="Debuchy R."/>
            <person name="Gladieux P."/>
            <person name="Hiltunen Thoren M."/>
            <person name="Johannesson H."/>
        </authorList>
    </citation>
    <scope>NUCLEOTIDE SEQUENCE</scope>
    <source>
        <strain evidence="8">CBS 560.94</strain>
    </source>
</reference>
<keyword evidence="6" id="KW-0539">Nucleus</keyword>
<feature type="compositionally biased region" description="Basic residues" evidence="7">
    <location>
        <begin position="14"/>
        <end position="23"/>
    </location>
</feature>
<evidence type="ECO:0000256" key="4">
    <source>
        <dbReference type="ARBA" id="ARBA00022490"/>
    </source>
</evidence>
<dbReference type="AlphaFoldDB" id="A0AAE0JLU9"/>
<dbReference type="GO" id="GO:0005730">
    <property type="term" value="C:nucleolus"/>
    <property type="evidence" value="ECO:0007669"/>
    <property type="project" value="TreeGrafter"/>
</dbReference>
<evidence type="ECO:0000256" key="2">
    <source>
        <dbReference type="ARBA" id="ARBA00004496"/>
    </source>
</evidence>
<feature type="region of interest" description="Disordered" evidence="7">
    <location>
        <begin position="1"/>
        <end position="103"/>
    </location>
</feature>
<keyword evidence="3" id="KW-0813">Transport</keyword>
<dbReference type="GO" id="GO:0000055">
    <property type="term" value="P:ribosomal large subunit export from nucleus"/>
    <property type="evidence" value="ECO:0007669"/>
    <property type="project" value="TreeGrafter"/>
</dbReference>
<organism evidence="8 9">
    <name type="scientific">Neurospora tetraspora</name>
    <dbReference type="NCBI Taxonomy" id="94610"/>
    <lineage>
        <taxon>Eukaryota</taxon>
        <taxon>Fungi</taxon>
        <taxon>Dikarya</taxon>
        <taxon>Ascomycota</taxon>
        <taxon>Pezizomycotina</taxon>
        <taxon>Sordariomycetes</taxon>
        <taxon>Sordariomycetidae</taxon>
        <taxon>Sordariales</taxon>
        <taxon>Sordariaceae</taxon>
        <taxon>Neurospora</taxon>
    </lineage>
</organism>
<reference evidence="8" key="2">
    <citation type="submission" date="2023-06" db="EMBL/GenBank/DDBJ databases">
        <authorList>
            <consortium name="Lawrence Berkeley National Laboratory"/>
            <person name="Haridas S."/>
            <person name="Hensen N."/>
            <person name="Bonometti L."/>
            <person name="Westerberg I."/>
            <person name="Brannstrom I.O."/>
            <person name="Guillou S."/>
            <person name="Cros-Aarteil S."/>
            <person name="Calhoun S."/>
            <person name="Kuo A."/>
            <person name="Mondo S."/>
            <person name="Pangilinan J."/>
            <person name="Riley R."/>
            <person name="Labutti K."/>
            <person name="Andreopoulos B."/>
            <person name="Lipzen A."/>
            <person name="Chen C."/>
            <person name="Yanf M."/>
            <person name="Daum C."/>
            <person name="Ng V."/>
            <person name="Clum A."/>
            <person name="Steindorff A."/>
            <person name="Ohm R."/>
            <person name="Martin F."/>
            <person name="Silar P."/>
            <person name="Natvig D."/>
            <person name="Lalanne C."/>
            <person name="Gautier V."/>
            <person name="Ament-Velasquez S.L."/>
            <person name="Kruys A."/>
            <person name="Hutchinson M.I."/>
            <person name="Powell A.J."/>
            <person name="Barry K."/>
            <person name="Miller A.N."/>
            <person name="Grigoriev I.V."/>
            <person name="Debuchy R."/>
            <person name="Gladieux P."/>
            <person name="Thoren M.H."/>
            <person name="Johannesson H."/>
        </authorList>
    </citation>
    <scope>NUCLEOTIDE SEQUENCE</scope>
    <source>
        <strain evidence="8">CBS 560.94</strain>
    </source>
</reference>
<accession>A0AAE0JLU9</accession>
<proteinExistence type="predicted"/>
<dbReference type="GO" id="GO:0005737">
    <property type="term" value="C:cytoplasm"/>
    <property type="evidence" value="ECO:0007669"/>
    <property type="project" value="UniProtKB-SubCell"/>
</dbReference>
<evidence type="ECO:0000256" key="6">
    <source>
        <dbReference type="ARBA" id="ARBA00023242"/>
    </source>
</evidence>
<name>A0AAE0JLU9_9PEZI</name>
<evidence type="ECO:0000313" key="9">
    <source>
        <dbReference type="Proteomes" id="UP001278500"/>
    </source>
</evidence>
<feature type="compositionally biased region" description="Acidic residues" evidence="7">
    <location>
        <begin position="153"/>
        <end position="172"/>
    </location>
</feature>
<gene>
    <name evidence="8" type="ORF">B0H65DRAFT_458520</name>
</gene>
<feature type="compositionally biased region" description="Basic and acidic residues" evidence="7">
    <location>
        <begin position="79"/>
        <end position="93"/>
    </location>
</feature>
<dbReference type="PANTHER" id="PTHR28280">
    <property type="entry name" value="SHUTTLING PRE-60S FACTOR ECM1"/>
    <property type="match status" value="1"/>
</dbReference>
<keyword evidence="4" id="KW-0963">Cytoplasm</keyword>
<dbReference type="InterPro" id="IPR053278">
    <property type="entry name" value="Pre-60S_factor_ECM1"/>
</dbReference>
<evidence type="ECO:0000256" key="5">
    <source>
        <dbReference type="ARBA" id="ARBA00022517"/>
    </source>
</evidence>
<dbReference type="RefSeq" id="XP_062684931.1">
    <property type="nucleotide sequence ID" value="XM_062826410.1"/>
</dbReference>
<evidence type="ECO:0000256" key="1">
    <source>
        <dbReference type="ARBA" id="ARBA00004123"/>
    </source>
</evidence>
<sequence length="203" mass="22592">MAKGTIGKSNKAAAVRKHSRAARRQTSPGIDLDKSLKAVRPPQESVNLRPTVLAAHHNSGITKKNKKKQLSSKARKRQEKSMDRAEAIMDRTSTKVAKSHGKARVIESRKRTWDEVNVVALAEIGKELPTTKKEKKADKERQAEDEAVRVFYADDDEDMDKDGGEWEDEVEDMDENAAVESLMAAATIPAVAPMMQEDDEEIL</sequence>
<feature type="compositionally biased region" description="Basic and acidic residues" evidence="7">
    <location>
        <begin position="131"/>
        <end position="148"/>
    </location>
</feature>
<comment type="caution">
    <text evidence="8">The sequence shown here is derived from an EMBL/GenBank/DDBJ whole genome shotgun (WGS) entry which is preliminary data.</text>
</comment>
<dbReference type="Pfam" id="PF09135">
    <property type="entry name" value="Alb1"/>
    <property type="match status" value="1"/>
</dbReference>
<evidence type="ECO:0000256" key="7">
    <source>
        <dbReference type="SAM" id="MobiDB-lite"/>
    </source>
</evidence>
<dbReference type="EMBL" id="JAUEPP010000002">
    <property type="protein sequence ID" value="KAK3351636.1"/>
    <property type="molecule type" value="Genomic_DNA"/>
</dbReference>
<protein>
    <submittedName>
        <fullName evidence="8">Alb1-domain-containing protein</fullName>
    </submittedName>
</protein>
<keyword evidence="9" id="KW-1185">Reference proteome</keyword>
<dbReference type="InterPro" id="IPR022784">
    <property type="entry name" value="Ribosome_bgen_Alb1"/>
</dbReference>
<dbReference type="PANTHER" id="PTHR28280:SF1">
    <property type="entry name" value="SHUTTLING PRE-60S FACTOR ECM1"/>
    <property type="match status" value="1"/>
</dbReference>
<keyword evidence="5" id="KW-0690">Ribosome biogenesis</keyword>
<dbReference type="Proteomes" id="UP001278500">
    <property type="component" value="Unassembled WGS sequence"/>
</dbReference>